<dbReference type="EMBL" id="CP012525">
    <property type="protein sequence ID" value="ALC45148.1"/>
    <property type="molecule type" value="Genomic_DNA"/>
</dbReference>
<sequence length="296" mass="33160">MAQELVHIDVDKPLFDLKTFTGRFQYYAWMTDPRTVLLSSDRLLQAKQMIDKCRAAANTIVALQVPGGMLITGGMLAFYRTVPAVVLWQFINQSFNAVVNYTNRNANSPTSVKQLGISYAMATTSALVAAIGCKNYWSRKAPPLFQRFVPFAAVAAANCVNIPFMRQTEILNGIDVKNSDGEVVGQSRLAAIKGISEVVLSRITMAAPGMLVLPFIMQRLEKWPVYNRIKWINAPFQTLMVGCFLCFMVPTACALFPQQCGLDSSTMRRFEPELYEQMEQRTQGNVPKRVYFNKGL</sequence>
<evidence type="ECO:0000256" key="4">
    <source>
        <dbReference type="ARBA" id="ARBA00022692"/>
    </source>
</evidence>
<keyword evidence="11" id="KW-1185">Reference proteome</keyword>
<dbReference type="Proteomes" id="UP000494163">
    <property type="component" value="Chromosome 3L"/>
</dbReference>
<feature type="transmembrane region" description="Helical" evidence="9">
    <location>
        <begin position="117"/>
        <end position="137"/>
    </location>
</feature>
<accession>A0A0M5J4B2</accession>
<proteinExistence type="inferred from homology"/>
<reference evidence="10 11" key="1">
    <citation type="submission" date="2015-08" db="EMBL/GenBank/DDBJ databases">
        <title>Ancestral chromatin configuration constrains chromatin evolution on differentiating sex chromosomes in Drosophila.</title>
        <authorList>
            <person name="Zhou Q."/>
            <person name="Bachtrog D."/>
        </authorList>
    </citation>
    <scope>NUCLEOTIDE SEQUENCE [LARGE SCALE GENOMIC DNA]</scope>
    <source>
        <tissue evidence="10">Whole larvae</tissue>
    </source>
</reference>
<dbReference type="GO" id="GO:0005743">
    <property type="term" value="C:mitochondrial inner membrane"/>
    <property type="evidence" value="ECO:0007669"/>
    <property type="project" value="TreeGrafter"/>
</dbReference>
<evidence type="ECO:0000256" key="3">
    <source>
        <dbReference type="ARBA" id="ARBA00022448"/>
    </source>
</evidence>
<name>A0A0M5J4B2_DROBS</name>
<evidence type="ECO:0000256" key="6">
    <source>
        <dbReference type="ARBA" id="ARBA00022989"/>
    </source>
</evidence>
<feature type="transmembrane region" description="Helical" evidence="9">
    <location>
        <begin position="236"/>
        <end position="257"/>
    </location>
</feature>
<evidence type="ECO:0000256" key="5">
    <source>
        <dbReference type="ARBA" id="ARBA00022970"/>
    </source>
</evidence>
<evidence type="ECO:0000256" key="9">
    <source>
        <dbReference type="SAM" id="Phobius"/>
    </source>
</evidence>
<evidence type="ECO:0000313" key="10">
    <source>
        <dbReference type="EMBL" id="ALC45148.1"/>
    </source>
</evidence>
<keyword evidence="3" id="KW-0813">Transport</keyword>
<dbReference type="InterPro" id="IPR004686">
    <property type="entry name" value="Mtc"/>
</dbReference>
<keyword evidence="6 9" id="KW-1133">Transmembrane helix</keyword>
<keyword evidence="5" id="KW-0029">Amino-acid transport</keyword>
<evidence type="ECO:0000313" key="11">
    <source>
        <dbReference type="Proteomes" id="UP000494163"/>
    </source>
</evidence>
<feature type="transmembrane region" description="Helical" evidence="9">
    <location>
        <begin position="198"/>
        <end position="216"/>
    </location>
</feature>
<protein>
    <submittedName>
        <fullName evidence="10">CG6812</fullName>
    </submittedName>
</protein>
<feature type="transmembrane region" description="Helical" evidence="9">
    <location>
        <begin position="55"/>
        <end position="79"/>
    </location>
</feature>
<dbReference type="Pfam" id="PF03820">
    <property type="entry name" value="SFXNs"/>
    <property type="match status" value="2"/>
</dbReference>
<keyword evidence="4 9" id="KW-0812">Transmembrane</keyword>
<evidence type="ECO:0000256" key="1">
    <source>
        <dbReference type="ARBA" id="ARBA00004225"/>
    </source>
</evidence>
<dbReference type="PANTHER" id="PTHR11153">
    <property type="entry name" value="SIDEROFLEXIN"/>
    <property type="match status" value="1"/>
</dbReference>
<evidence type="ECO:0000256" key="8">
    <source>
        <dbReference type="ARBA" id="ARBA00023136"/>
    </source>
</evidence>
<evidence type="ECO:0000256" key="7">
    <source>
        <dbReference type="ARBA" id="ARBA00023128"/>
    </source>
</evidence>
<dbReference type="GO" id="GO:0015075">
    <property type="term" value="F:monoatomic ion transmembrane transporter activity"/>
    <property type="evidence" value="ECO:0007669"/>
    <property type="project" value="InterPro"/>
</dbReference>
<organism evidence="10 11">
    <name type="scientific">Drosophila busckii</name>
    <name type="common">Fruit fly</name>
    <dbReference type="NCBI Taxonomy" id="30019"/>
    <lineage>
        <taxon>Eukaryota</taxon>
        <taxon>Metazoa</taxon>
        <taxon>Ecdysozoa</taxon>
        <taxon>Arthropoda</taxon>
        <taxon>Hexapoda</taxon>
        <taxon>Insecta</taxon>
        <taxon>Pterygota</taxon>
        <taxon>Neoptera</taxon>
        <taxon>Endopterygota</taxon>
        <taxon>Diptera</taxon>
        <taxon>Brachycera</taxon>
        <taxon>Muscomorpha</taxon>
        <taxon>Ephydroidea</taxon>
        <taxon>Drosophilidae</taxon>
        <taxon>Drosophila</taxon>
    </lineage>
</organism>
<comment type="similarity">
    <text evidence="2">Belongs to the sideroflexin family.</text>
</comment>
<dbReference type="OMA" id="LEKYAFM"/>
<dbReference type="OrthoDB" id="6608471at2759"/>
<keyword evidence="8 9" id="KW-0472">Membrane</keyword>
<comment type="subcellular location">
    <subcellularLocation>
        <location evidence="1">Mitochondrion membrane</location>
        <topology evidence="1">Multi-pass membrane protein</topology>
    </subcellularLocation>
</comment>
<dbReference type="PANTHER" id="PTHR11153:SF14">
    <property type="entry name" value="SIDEROFLEXIN-2"/>
    <property type="match status" value="1"/>
</dbReference>
<keyword evidence="7" id="KW-0496">Mitochondrion</keyword>
<gene>
    <name evidence="10" type="ORF">Dbus_chr3Lg2314</name>
</gene>
<dbReference type="GO" id="GO:0140300">
    <property type="term" value="P:serine import into mitochondrion"/>
    <property type="evidence" value="ECO:0007669"/>
    <property type="project" value="TreeGrafter"/>
</dbReference>
<dbReference type="AlphaFoldDB" id="A0A0M5J4B2"/>
<evidence type="ECO:0000256" key="2">
    <source>
        <dbReference type="ARBA" id="ARBA00005974"/>
    </source>
</evidence>
<dbReference type="STRING" id="30019.A0A0M5J4B2"/>